<proteinExistence type="predicted"/>
<dbReference type="EMBL" id="MAJZ01000013">
    <property type="protein sequence ID" value="OCH78735.1"/>
    <property type="molecule type" value="Genomic_DNA"/>
</dbReference>
<reference evidence="2" key="1">
    <citation type="submission" date="2016-06" db="EMBL/GenBank/DDBJ databases">
        <authorList>
            <person name="Hehemann J.-H."/>
            <person name="Arevalo P."/>
            <person name="Datta M.S."/>
            <person name="Polz M.F."/>
        </authorList>
    </citation>
    <scope>NUCLEOTIDE SEQUENCE [LARGE SCALE GENOMIC DNA]</scope>
    <source>
        <strain evidence="2">9CSC122</strain>
    </source>
</reference>
<comment type="caution">
    <text evidence="1">The sequence shown here is derived from an EMBL/GenBank/DDBJ whole genome shotgun (WGS) entry which is preliminary data.</text>
</comment>
<accession>A0A1B9R3H0</accession>
<sequence>MDHRELIGRFSTLRKFFKSYYGYLALVDYCEEIDQEYLGVHPYTHISNTLLCDATIQWCKLFGTDSESTHWKKLISDHRDFRTSLFEKLEYDQKEFREYQLSMLTFRDKWVAHYESSFPHGSVPKFEVALESALVLQEYLRSNLPNDYEYSGIVSVEAFGGSFGMALLDPLRHIIKT</sequence>
<dbReference type="AlphaFoldDB" id="A0A1B9R3H0"/>
<dbReference type="RefSeq" id="WP_065576193.1">
    <property type="nucleotide sequence ID" value="NZ_JBNGCH010000013.1"/>
</dbReference>
<gene>
    <name evidence="1" type="ORF">A6E14_16720</name>
</gene>
<evidence type="ECO:0008006" key="3">
    <source>
        <dbReference type="Google" id="ProtNLM"/>
    </source>
</evidence>
<protein>
    <recommendedName>
        <fullName evidence="3">HEPN AbiU2-like domain-containing protein</fullName>
    </recommendedName>
</protein>
<dbReference type="Proteomes" id="UP000093173">
    <property type="component" value="Unassembled WGS sequence"/>
</dbReference>
<evidence type="ECO:0000313" key="2">
    <source>
        <dbReference type="Proteomes" id="UP000093173"/>
    </source>
</evidence>
<name>A0A1B9R3H0_9VIBR</name>
<organism evidence="1 2">
    <name type="scientific">Vibrio genomosp. F10</name>
    <dbReference type="NCBI Taxonomy" id="723171"/>
    <lineage>
        <taxon>Bacteria</taxon>
        <taxon>Pseudomonadati</taxon>
        <taxon>Pseudomonadota</taxon>
        <taxon>Gammaproteobacteria</taxon>
        <taxon>Vibrionales</taxon>
        <taxon>Vibrionaceae</taxon>
        <taxon>Vibrio</taxon>
    </lineage>
</organism>
<keyword evidence="2" id="KW-1185">Reference proteome</keyword>
<evidence type="ECO:0000313" key="1">
    <source>
        <dbReference type="EMBL" id="OCH78735.1"/>
    </source>
</evidence>